<evidence type="ECO:0000313" key="15">
    <source>
        <dbReference type="EMBL" id="SNT06736.1"/>
    </source>
</evidence>
<evidence type="ECO:0000259" key="13">
    <source>
        <dbReference type="PROSITE" id="PS50109"/>
    </source>
</evidence>
<keyword evidence="9" id="KW-0902">Two-component regulatory system</keyword>
<dbReference type="EC" id="2.7.13.3" evidence="3"/>
<feature type="transmembrane region" description="Helical" evidence="11">
    <location>
        <begin position="294"/>
        <end position="316"/>
    </location>
</feature>
<dbReference type="InterPro" id="IPR003661">
    <property type="entry name" value="HisK_dim/P_dom"/>
</dbReference>
<keyword evidence="8 11" id="KW-1133">Transmembrane helix</keyword>
<dbReference type="SUPFAM" id="SSF158472">
    <property type="entry name" value="HAMP domain-like"/>
    <property type="match status" value="1"/>
</dbReference>
<keyword evidence="4" id="KW-0597">Phosphoprotein</keyword>
<name>A0A239JL26_9ACTN</name>
<evidence type="ECO:0000256" key="8">
    <source>
        <dbReference type="ARBA" id="ARBA00022989"/>
    </source>
</evidence>
<evidence type="ECO:0000256" key="12">
    <source>
        <dbReference type="SAM" id="SignalP"/>
    </source>
</evidence>
<proteinExistence type="predicted"/>
<reference evidence="15 16" key="1">
    <citation type="submission" date="2017-06" db="EMBL/GenBank/DDBJ databases">
        <authorList>
            <person name="Kim H.J."/>
            <person name="Triplett B.A."/>
        </authorList>
    </citation>
    <scope>NUCLEOTIDE SEQUENCE [LARGE SCALE GENOMIC DNA]</scope>
    <source>
        <strain evidence="15 16">CGMCC 4.1858</strain>
    </source>
</reference>
<feature type="region of interest" description="Disordered" evidence="10">
    <location>
        <begin position="585"/>
        <end position="610"/>
    </location>
</feature>
<feature type="chain" id="PRO_5012489588" description="histidine kinase" evidence="12">
    <location>
        <begin position="27"/>
        <end position="610"/>
    </location>
</feature>
<dbReference type="Pfam" id="PF00512">
    <property type="entry name" value="HisKA"/>
    <property type="match status" value="1"/>
</dbReference>
<dbReference type="PANTHER" id="PTHR43711">
    <property type="entry name" value="TWO-COMPONENT HISTIDINE KINASE"/>
    <property type="match status" value="1"/>
</dbReference>
<gene>
    <name evidence="15" type="ORF">SAMN05216252_113103</name>
</gene>
<dbReference type="PROSITE" id="PS50885">
    <property type="entry name" value="HAMP"/>
    <property type="match status" value="1"/>
</dbReference>
<dbReference type="Gene3D" id="1.10.8.500">
    <property type="entry name" value="HAMP domain in histidine kinase"/>
    <property type="match status" value="1"/>
</dbReference>
<dbReference type="InterPro" id="IPR050736">
    <property type="entry name" value="Sensor_HK_Regulatory"/>
</dbReference>
<dbReference type="PANTHER" id="PTHR43711:SF1">
    <property type="entry name" value="HISTIDINE KINASE 1"/>
    <property type="match status" value="1"/>
</dbReference>
<dbReference type="InterPro" id="IPR036890">
    <property type="entry name" value="HATPase_C_sf"/>
</dbReference>
<dbReference type="SUPFAM" id="SSF47384">
    <property type="entry name" value="Homodimeric domain of signal transducing histidine kinase"/>
    <property type="match status" value="1"/>
</dbReference>
<dbReference type="CDD" id="cd00082">
    <property type="entry name" value="HisKA"/>
    <property type="match status" value="1"/>
</dbReference>
<dbReference type="PROSITE" id="PS50109">
    <property type="entry name" value="HIS_KIN"/>
    <property type="match status" value="1"/>
</dbReference>
<dbReference type="Gene3D" id="1.10.287.130">
    <property type="match status" value="1"/>
</dbReference>
<dbReference type="Gene3D" id="3.30.565.10">
    <property type="entry name" value="Histidine kinase-like ATPase, C-terminal domain"/>
    <property type="match status" value="1"/>
</dbReference>
<dbReference type="Proteomes" id="UP000198280">
    <property type="component" value="Unassembled WGS sequence"/>
</dbReference>
<dbReference type="SMART" id="SM00304">
    <property type="entry name" value="HAMP"/>
    <property type="match status" value="1"/>
</dbReference>
<dbReference type="SMART" id="SM00387">
    <property type="entry name" value="HATPase_c"/>
    <property type="match status" value="1"/>
</dbReference>
<evidence type="ECO:0000256" key="4">
    <source>
        <dbReference type="ARBA" id="ARBA00022553"/>
    </source>
</evidence>
<dbReference type="SUPFAM" id="SSF55874">
    <property type="entry name" value="ATPase domain of HSP90 chaperone/DNA topoisomerase II/histidine kinase"/>
    <property type="match status" value="1"/>
</dbReference>
<dbReference type="CDD" id="cd06225">
    <property type="entry name" value="HAMP"/>
    <property type="match status" value="1"/>
</dbReference>
<evidence type="ECO:0000256" key="1">
    <source>
        <dbReference type="ARBA" id="ARBA00000085"/>
    </source>
</evidence>
<dbReference type="InterPro" id="IPR036097">
    <property type="entry name" value="HisK_dim/P_sf"/>
</dbReference>
<dbReference type="OrthoDB" id="9757990at2"/>
<evidence type="ECO:0000256" key="6">
    <source>
        <dbReference type="ARBA" id="ARBA00022692"/>
    </source>
</evidence>
<evidence type="ECO:0000256" key="5">
    <source>
        <dbReference type="ARBA" id="ARBA00022679"/>
    </source>
</evidence>
<dbReference type="Pfam" id="PF00672">
    <property type="entry name" value="HAMP"/>
    <property type="match status" value="1"/>
</dbReference>
<keyword evidence="12" id="KW-0732">Signal</keyword>
<feature type="domain" description="Histidine kinase" evidence="13">
    <location>
        <begin position="376"/>
        <end position="592"/>
    </location>
</feature>
<keyword evidence="6 11" id="KW-0812">Transmembrane</keyword>
<organism evidence="15 16">
    <name type="scientific">Actinacidiphila glaucinigra</name>
    <dbReference type="NCBI Taxonomy" id="235986"/>
    <lineage>
        <taxon>Bacteria</taxon>
        <taxon>Bacillati</taxon>
        <taxon>Actinomycetota</taxon>
        <taxon>Actinomycetes</taxon>
        <taxon>Kitasatosporales</taxon>
        <taxon>Streptomycetaceae</taxon>
        <taxon>Actinacidiphila</taxon>
    </lineage>
</organism>
<evidence type="ECO:0000256" key="9">
    <source>
        <dbReference type="ARBA" id="ARBA00023012"/>
    </source>
</evidence>
<evidence type="ECO:0000256" key="3">
    <source>
        <dbReference type="ARBA" id="ARBA00012438"/>
    </source>
</evidence>
<dbReference type="RefSeq" id="WP_089226056.1">
    <property type="nucleotide sequence ID" value="NZ_FZOF01000013.1"/>
</dbReference>
<comment type="catalytic activity">
    <reaction evidence="1">
        <text>ATP + protein L-histidine = ADP + protein N-phospho-L-histidine.</text>
        <dbReference type="EC" id="2.7.13.3"/>
    </reaction>
</comment>
<evidence type="ECO:0000256" key="2">
    <source>
        <dbReference type="ARBA" id="ARBA00004236"/>
    </source>
</evidence>
<dbReference type="GO" id="GO:0005886">
    <property type="term" value="C:plasma membrane"/>
    <property type="evidence" value="ECO:0007669"/>
    <property type="project" value="UniProtKB-SubCell"/>
</dbReference>
<dbReference type="GO" id="GO:0000155">
    <property type="term" value="F:phosphorelay sensor kinase activity"/>
    <property type="evidence" value="ECO:0007669"/>
    <property type="project" value="InterPro"/>
</dbReference>
<evidence type="ECO:0000259" key="14">
    <source>
        <dbReference type="PROSITE" id="PS50885"/>
    </source>
</evidence>
<keyword evidence="16" id="KW-1185">Reference proteome</keyword>
<keyword evidence="7 15" id="KW-0418">Kinase</keyword>
<evidence type="ECO:0000313" key="16">
    <source>
        <dbReference type="Proteomes" id="UP000198280"/>
    </source>
</evidence>
<dbReference type="InterPro" id="IPR005467">
    <property type="entry name" value="His_kinase_dom"/>
</dbReference>
<dbReference type="EMBL" id="FZOF01000013">
    <property type="protein sequence ID" value="SNT06736.1"/>
    <property type="molecule type" value="Genomic_DNA"/>
</dbReference>
<dbReference type="CDD" id="cd00075">
    <property type="entry name" value="HATPase"/>
    <property type="match status" value="1"/>
</dbReference>
<dbReference type="InterPro" id="IPR004358">
    <property type="entry name" value="Sig_transdc_His_kin-like_C"/>
</dbReference>
<evidence type="ECO:0000256" key="11">
    <source>
        <dbReference type="SAM" id="Phobius"/>
    </source>
</evidence>
<dbReference type="SMART" id="SM00388">
    <property type="entry name" value="HisKA"/>
    <property type="match status" value="1"/>
</dbReference>
<dbReference type="PRINTS" id="PR00344">
    <property type="entry name" value="BCTRLSENSOR"/>
</dbReference>
<keyword evidence="5" id="KW-0808">Transferase</keyword>
<dbReference type="Pfam" id="PF02518">
    <property type="entry name" value="HATPase_c"/>
    <property type="match status" value="1"/>
</dbReference>
<keyword evidence="11" id="KW-0472">Membrane</keyword>
<evidence type="ECO:0000256" key="10">
    <source>
        <dbReference type="SAM" id="MobiDB-lite"/>
    </source>
</evidence>
<dbReference type="AlphaFoldDB" id="A0A239JL26"/>
<dbReference type="InterPro" id="IPR003594">
    <property type="entry name" value="HATPase_dom"/>
</dbReference>
<dbReference type="FunFam" id="3.30.565.10:FF:000006">
    <property type="entry name" value="Sensor histidine kinase WalK"/>
    <property type="match status" value="1"/>
</dbReference>
<protein>
    <recommendedName>
        <fullName evidence="3">histidine kinase</fullName>
        <ecNumber evidence="3">2.7.13.3</ecNumber>
    </recommendedName>
</protein>
<sequence>MSRRFHSSLVVRLLALSVLVSVCSIAATAWLAVRTTTRAIRQEQGQAISDDARIYEALLGRAATHTGWEGVRPLVDRLARETGHRVVLTTQDRRPIADSADAGHRTPLPDRASATVDPLAVDAALAGSREGDRIDSRAAGPFRLTRAERTRLTALAQRHVTCLRDIGIDATAVTAPGGRPRVTTPGYSGTRCAEDALDRPTRTESRALARLDALVDACLSRRGSGRVQLALDLTWTPDWHNREPVDEGLVVSCLDSARREQLAPYVAPAALLFIGSPENAAAASPFDLSAPNRLRMAGVVAGVLLLTVVVTVGLGLQLVRPLRALTAAAQRVKAGDVAARVQVTGKDEIGRLAEVFNEMSQERAKLERLRTEMVGDIAHELRTPLSNIRGWLEAADDGVVPADRALVGSLLEEALLLQHIVDDLQDLAAADAGALRLHKVPCEVGELLRQVATAHGGRADHAGVALSVDVAADGIGSVVADPVRLRQAVSNLVSNAVRHTPPGGTVTVTGRREDDAVVIAVADTGGGIRPEDLPRVFDRFWRAEKSRNRGTGGSGLGLAIVRNLAHAHGGSVTAESAYGEGSLFTLRLPGGEPGRKQESSRRASPRAGGA</sequence>
<feature type="signal peptide" evidence="12">
    <location>
        <begin position="1"/>
        <end position="26"/>
    </location>
</feature>
<dbReference type="InterPro" id="IPR003660">
    <property type="entry name" value="HAMP_dom"/>
</dbReference>
<feature type="domain" description="HAMP" evidence="14">
    <location>
        <begin position="316"/>
        <end position="368"/>
    </location>
</feature>
<evidence type="ECO:0000256" key="7">
    <source>
        <dbReference type="ARBA" id="ARBA00022777"/>
    </source>
</evidence>
<comment type="subcellular location">
    <subcellularLocation>
        <location evidence="2">Cell membrane</location>
    </subcellularLocation>
</comment>
<accession>A0A239JL26</accession>